<dbReference type="SMART" id="SM00866">
    <property type="entry name" value="UTRA"/>
    <property type="match status" value="1"/>
</dbReference>
<accession>A0A1Y3XM11</accession>
<dbReference type="SUPFAM" id="SSF64288">
    <property type="entry name" value="Chorismate lyase-like"/>
    <property type="match status" value="1"/>
</dbReference>
<dbReference type="CDD" id="cd07377">
    <property type="entry name" value="WHTH_GntR"/>
    <property type="match status" value="1"/>
</dbReference>
<dbReference type="RefSeq" id="WP_019240055.1">
    <property type="nucleotide sequence ID" value="NZ_CABKRW010000026.1"/>
</dbReference>
<reference evidence="6" key="1">
    <citation type="submission" date="2017-04" db="EMBL/GenBank/DDBJ databases">
        <title>Function of individual gut microbiota members based on whole genome sequencing of pure cultures obtained from chicken caecum.</title>
        <authorList>
            <person name="Medvecky M."/>
            <person name="Cejkova D."/>
            <person name="Polansky O."/>
            <person name="Karasova D."/>
            <person name="Kubasova T."/>
            <person name="Cizek A."/>
            <person name="Rychlik I."/>
        </authorList>
    </citation>
    <scope>NUCLEOTIDE SEQUENCE [LARGE SCALE GENOMIC DNA]</scope>
    <source>
        <strain evidence="6">An5</strain>
    </source>
</reference>
<dbReference type="InterPro" id="IPR036388">
    <property type="entry name" value="WH-like_DNA-bd_sf"/>
</dbReference>
<dbReference type="GO" id="GO:0003700">
    <property type="term" value="F:DNA-binding transcription factor activity"/>
    <property type="evidence" value="ECO:0007669"/>
    <property type="project" value="InterPro"/>
</dbReference>
<comment type="caution">
    <text evidence="5">The sequence shown here is derived from an EMBL/GenBank/DDBJ whole genome shotgun (WGS) entry which is preliminary data.</text>
</comment>
<name>A0A1Y3XM11_9ACTN</name>
<keyword evidence="2" id="KW-0238">DNA-binding</keyword>
<keyword evidence="3" id="KW-0804">Transcription</keyword>
<organism evidence="5 6">
    <name type="scientific">[Collinsella] massiliensis</name>
    <dbReference type="NCBI Taxonomy" id="1232426"/>
    <lineage>
        <taxon>Bacteria</taxon>
        <taxon>Bacillati</taxon>
        <taxon>Actinomycetota</taxon>
        <taxon>Coriobacteriia</taxon>
        <taxon>Coriobacteriales</taxon>
        <taxon>Coriobacteriaceae</taxon>
        <taxon>Enorma</taxon>
    </lineage>
</organism>
<dbReference type="PRINTS" id="PR00035">
    <property type="entry name" value="HTHGNTR"/>
</dbReference>
<dbReference type="GO" id="GO:0003677">
    <property type="term" value="F:DNA binding"/>
    <property type="evidence" value="ECO:0007669"/>
    <property type="project" value="UniProtKB-KW"/>
</dbReference>
<dbReference type="InterPro" id="IPR050679">
    <property type="entry name" value="Bact_HTH_transcr_reg"/>
</dbReference>
<dbReference type="OrthoDB" id="7363114at2"/>
<dbReference type="FunFam" id="1.10.10.10:FF:000079">
    <property type="entry name" value="GntR family transcriptional regulator"/>
    <property type="match status" value="1"/>
</dbReference>
<dbReference type="Proteomes" id="UP000195781">
    <property type="component" value="Unassembled WGS sequence"/>
</dbReference>
<dbReference type="Pfam" id="PF07702">
    <property type="entry name" value="UTRA"/>
    <property type="match status" value="1"/>
</dbReference>
<dbReference type="Pfam" id="PF00392">
    <property type="entry name" value="GntR"/>
    <property type="match status" value="1"/>
</dbReference>
<protein>
    <submittedName>
        <fullName evidence="5">Transcriptional regulator</fullName>
    </submittedName>
</protein>
<evidence type="ECO:0000313" key="5">
    <source>
        <dbReference type="EMBL" id="OUN86565.1"/>
    </source>
</evidence>
<dbReference type="PANTHER" id="PTHR44846:SF1">
    <property type="entry name" value="MANNOSYL-D-GLYCERATE TRANSPORT_METABOLISM SYSTEM REPRESSOR MNGR-RELATED"/>
    <property type="match status" value="1"/>
</dbReference>
<dbReference type="SUPFAM" id="SSF46785">
    <property type="entry name" value="Winged helix' DNA-binding domain"/>
    <property type="match status" value="1"/>
</dbReference>
<dbReference type="SMART" id="SM00345">
    <property type="entry name" value="HTH_GNTR"/>
    <property type="match status" value="1"/>
</dbReference>
<keyword evidence="1" id="KW-0805">Transcription regulation</keyword>
<dbReference type="PANTHER" id="PTHR44846">
    <property type="entry name" value="MANNOSYL-D-GLYCERATE TRANSPORT/METABOLISM SYSTEM REPRESSOR MNGR-RELATED"/>
    <property type="match status" value="1"/>
</dbReference>
<dbReference type="GO" id="GO:0045892">
    <property type="term" value="P:negative regulation of DNA-templated transcription"/>
    <property type="evidence" value="ECO:0007669"/>
    <property type="project" value="TreeGrafter"/>
</dbReference>
<dbReference type="InterPro" id="IPR036390">
    <property type="entry name" value="WH_DNA-bd_sf"/>
</dbReference>
<gene>
    <name evidence="5" type="ORF">B5G02_08420</name>
</gene>
<dbReference type="Gene3D" id="1.10.10.10">
    <property type="entry name" value="Winged helix-like DNA-binding domain superfamily/Winged helix DNA-binding domain"/>
    <property type="match status" value="1"/>
</dbReference>
<proteinExistence type="predicted"/>
<evidence type="ECO:0000259" key="4">
    <source>
        <dbReference type="PROSITE" id="PS50949"/>
    </source>
</evidence>
<dbReference type="InterPro" id="IPR028978">
    <property type="entry name" value="Chorismate_lyase_/UTRA_dom_sf"/>
</dbReference>
<dbReference type="PROSITE" id="PS50949">
    <property type="entry name" value="HTH_GNTR"/>
    <property type="match status" value="1"/>
</dbReference>
<dbReference type="Gene3D" id="3.40.1410.10">
    <property type="entry name" value="Chorismate lyase-like"/>
    <property type="match status" value="1"/>
</dbReference>
<evidence type="ECO:0000256" key="2">
    <source>
        <dbReference type="ARBA" id="ARBA00023125"/>
    </source>
</evidence>
<sequence length="239" mass="27227">MPSKEQPLYQRIYEDIKTAINDGVYPPESKIPTETELSETYSVSRITVRRAIEDLSNDGYLIKRRGLGTFVCAPRMRRNVLRGKAPKSFTEICREEGHVSSARLIKKEIVPPRADEREFFGLDASELLVHIQRVRMADGLPIFEENLFLPYRDTKELFSMDLKDGSIYEALDTLYGRRPVKQDHMTVQAIGASAAKASALQISVGEPLLHTTTYALDQFGEPIYIGRQYYVGSRYMLDL</sequence>
<dbReference type="AlphaFoldDB" id="A0A1Y3XM11"/>
<dbReference type="InterPro" id="IPR011663">
    <property type="entry name" value="UTRA"/>
</dbReference>
<dbReference type="EMBL" id="NFIE01000020">
    <property type="protein sequence ID" value="OUN86565.1"/>
    <property type="molecule type" value="Genomic_DNA"/>
</dbReference>
<evidence type="ECO:0000256" key="1">
    <source>
        <dbReference type="ARBA" id="ARBA00023015"/>
    </source>
</evidence>
<evidence type="ECO:0000313" key="6">
    <source>
        <dbReference type="Proteomes" id="UP000195781"/>
    </source>
</evidence>
<dbReference type="InterPro" id="IPR000524">
    <property type="entry name" value="Tscrpt_reg_HTH_GntR"/>
</dbReference>
<feature type="domain" description="HTH gntR-type" evidence="4">
    <location>
        <begin position="6"/>
        <end position="74"/>
    </location>
</feature>
<keyword evidence="6" id="KW-1185">Reference proteome</keyword>
<evidence type="ECO:0000256" key="3">
    <source>
        <dbReference type="ARBA" id="ARBA00023163"/>
    </source>
</evidence>